<evidence type="ECO:0000313" key="3">
    <source>
        <dbReference type="Proteomes" id="UP000051295"/>
    </source>
</evidence>
<reference evidence="2 3" key="1">
    <citation type="submission" date="2015-04" db="EMBL/GenBank/DDBJ databases">
        <title>The draft genome sequence of Roseovarius sp.R12b.</title>
        <authorList>
            <person name="Li G."/>
            <person name="Lai Q."/>
            <person name="Shao Z."/>
            <person name="Yan P."/>
        </authorList>
    </citation>
    <scope>NUCLEOTIDE SEQUENCE [LARGE SCALE GENOMIC DNA]</scope>
    <source>
        <strain evidence="2 3">R12B</strain>
    </source>
</reference>
<sequence length="314" mass="35843">MNNPHQGARLTVHSRELIVARRAAGRPARQIAEEFGVSVRTIHEWLRRYREGGHGALGNGASAPVRRPRRLGEARIALILDLRRRFRMTAAVIAERLGLARSTVARWLARHGVGRRAALDPPPPVRRYQRERPGELIHIDIKRLGRFDRPGHRVTGSRTKGSSRGAGWDFVHVAVDDATRLAYVEVLPDERKESATAFLGRARAWFAARGIRIERVMTDNGSCYRSRLFRQVLDAHTIRHIRTRPYTPKTNGKAERFIQTLIRDWAYGTTYASSAARNSDLQRWLDWFNLRRPHSALNGQTPTMALNNLMRSHI</sequence>
<dbReference type="EMBL" id="LAXJ01000016">
    <property type="protein sequence ID" value="KRS11892.1"/>
    <property type="molecule type" value="Genomic_DNA"/>
</dbReference>
<dbReference type="Pfam" id="PF13384">
    <property type="entry name" value="HTH_23"/>
    <property type="match status" value="2"/>
</dbReference>
<dbReference type="GO" id="GO:0003676">
    <property type="term" value="F:nucleic acid binding"/>
    <property type="evidence" value="ECO:0007669"/>
    <property type="project" value="InterPro"/>
</dbReference>
<comment type="caution">
    <text evidence="2">The sequence shown here is derived from an EMBL/GenBank/DDBJ whole genome shotgun (WGS) entry which is preliminary data.</text>
</comment>
<evidence type="ECO:0000259" key="1">
    <source>
        <dbReference type="PROSITE" id="PS50994"/>
    </source>
</evidence>
<feature type="domain" description="Integrase catalytic" evidence="1">
    <location>
        <begin position="129"/>
        <end position="310"/>
    </location>
</feature>
<dbReference type="Pfam" id="PF13683">
    <property type="entry name" value="rve_3"/>
    <property type="match status" value="1"/>
</dbReference>
<dbReference type="Gene3D" id="3.30.420.10">
    <property type="entry name" value="Ribonuclease H-like superfamily/Ribonuclease H"/>
    <property type="match status" value="1"/>
</dbReference>
<dbReference type="InterPro" id="IPR036388">
    <property type="entry name" value="WH-like_DNA-bd_sf"/>
</dbReference>
<accession>A0A0T5NSK1</accession>
<dbReference type="SUPFAM" id="SSF53098">
    <property type="entry name" value="Ribonuclease H-like"/>
    <property type="match status" value="1"/>
</dbReference>
<keyword evidence="3" id="KW-1185">Reference proteome</keyword>
<evidence type="ECO:0000313" key="2">
    <source>
        <dbReference type="EMBL" id="KRS11892.1"/>
    </source>
</evidence>
<dbReference type="InterPro" id="IPR047656">
    <property type="entry name" value="IS481-like_transpos"/>
</dbReference>
<dbReference type="RefSeq" id="WP_082631031.1">
    <property type="nucleotide sequence ID" value="NZ_LAXJ01000016.1"/>
</dbReference>
<name>A0A0T5NSK1_9RHOB</name>
<dbReference type="PROSITE" id="PS50994">
    <property type="entry name" value="INTEGRASE"/>
    <property type="match status" value="1"/>
</dbReference>
<organism evidence="2 3">
    <name type="scientific">Roseovarius atlanticus</name>
    <dbReference type="NCBI Taxonomy" id="1641875"/>
    <lineage>
        <taxon>Bacteria</taxon>
        <taxon>Pseudomonadati</taxon>
        <taxon>Pseudomonadota</taxon>
        <taxon>Alphaproteobacteria</taxon>
        <taxon>Rhodobacterales</taxon>
        <taxon>Roseobacteraceae</taxon>
        <taxon>Roseovarius</taxon>
    </lineage>
</organism>
<proteinExistence type="predicted"/>
<dbReference type="SUPFAM" id="SSF46689">
    <property type="entry name" value="Homeodomain-like"/>
    <property type="match status" value="1"/>
</dbReference>
<dbReference type="STRING" id="1641875.XM53_14505"/>
<dbReference type="GO" id="GO:0015074">
    <property type="term" value="P:DNA integration"/>
    <property type="evidence" value="ECO:0007669"/>
    <property type="project" value="InterPro"/>
</dbReference>
<dbReference type="PANTHER" id="PTHR35004">
    <property type="entry name" value="TRANSPOSASE RV3428C-RELATED"/>
    <property type="match status" value="1"/>
</dbReference>
<dbReference type="PANTHER" id="PTHR35004:SF7">
    <property type="entry name" value="INTEGRASE PROTEIN"/>
    <property type="match status" value="1"/>
</dbReference>
<protein>
    <recommendedName>
        <fullName evidence="1">Integrase catalytic domain-containing protein</fullName>
    </recommendedName>
</protein>
<dbReference type="InterPro" id="IPR036397">
    <property type="entry name" value="RNaseH_sf"/>
</dbReference>
<dbReference type="InterPro" id="IPR009057">
    <property type="entry name" value="Homeodomain-like_sf"/>
</dbReference>
<gene>
    <name evidence="2" type="ORF">XM53_14505</name>
</gene>
<dbReference type="InterPro" id="IPR012337">
    <property type="entry name" value="RNaseH-like_sf"/>
</dbReference>
<dbReference type="AlphaFoldDB" id="A0A0T5NSK1"/>
<dbReference type="PATRIC" id="fig|1641875.4.peg.704"/>
<dbReference type="Gene3D" id="1.10.10.10">
    <property type="entry name" value="Winged helix-like DNA-binding domain superfamily/Winged helix DNA-binding domain"/>
    <property type="match status" value="1"/>
</dbReference>
<dbReference type="OrthoDB" id="9803878at2"/>
<dbReference type="Gene3D" id="1.10.10.60">
    <property type="entry name" value="Homeodomain-like"/>
    <property type="match status" value="1"/>
</dbReference>
<dbReference type="InterPro" id="IPR001584">
    <property type="entry name" value="Integrase_cat-core"/>
</dbReference>
<dbReference type="Proteomes" id="UP000051295">
    <property type="component" value="Unassembled WGS sequence"/>
</dbReference>
<dbReference type="NCBIfam" id="NF033577">
    <property type="entry name" value="transpos_IS481"/>
    <property type="match status" value="1"/>
</dbReference>